<sequence>MSSRRERWQEDVKKVLSYSKVYNELKFKWDNKTKLQYTVLDTFAGILFMYILVASGICEFTYPWVMGNIDNLHHVFDWLLNNPAGLKLNSQVNVLLASFFRYHVHLWKYFITHMYAASLLPILYVAAATGSTVLVAALHDLISVATMHLMCFNVYTSRLAQVFFTGLTTFWRAFRGKKWNPLRNRVDSLHLDDRQTFMVTTLFIGTVFLLPTIMIYYVVFFTIRIVPMVVQYILDLFMTQFRRLANFFDHPELAVPAESHFPPPPTTKPKCPTKVIKPADVGQEQQQSNQNDRQTDQRGRQIDRNAALRPRPIRPPPARSHRSIADPDSTIDFCETKRIAFSRHNLGQTPKLLKVT</sequence>
<feature type="transmembrane region" description="Helical" evidence="2">
    <location>
        <begin position="196"/>
        <end position="219"/>
    </location>
</feature>
<evidence type="ECO:0000313" key="4">
    <source>
        <dbReference type="Proteomes" id="UP000614601"/>
    </source>
</evidence>
<keyword evidence="2" id="KW-0472">Membrane</keyword>
<protein>
    <submittedName>
        <fullName evidence="3">Uncharacterized protein</fullName>
    </submittedName>
</protein>
<dbReference type="PANTHER" id="PTHR21329:SF3">
    <property type="entry name" value="PHOSPHATIDYLINOSITOL N-ACETYLGLUCOSAMINYLTRANSFERASE SUBUNIT Q"/>
    <property type="match status" value="1"/>
</dbReference>
<proteinExistence type="predicted"/>
<feature type="compositionally biased region" description="Basic and acidic residues" evidence="1">
    <location>
        <begin position="293"/>
        <end position="303"/>
    </location>
</feature>
<comment type="caution">
    <text evidence="3">The sequence shown here is derived from an EMBL/GenBank/DDBJ whole genome shotgun (WGS) entry which is preliminary data.</text>
</comment>
<dbReference type="InterPro" id="IPR007720">
    <property type="entry name" value="PigQ/GPI1"/>
</dbReference>
<dbReference type="EMBL" id="CAJFCW020000004">
    <property type="protein sequence ID" value="CAG9111008.1"/>
    <property type="molecule type" value="Genomic_DNA"/>
</dbReference>
<feature type="transmembrane region" description="Helical" evidence="2">
    <location>
        <begin position="114"/>
        <end position="138"/>
    </location>
</feature>
<keyword evidence="2" id="KW-0812">Transmembrane</keyword>
<dbReference type="AlphaFoldDB" id="A0A811KSG7"/>
<dbReference type="Proteomes" id="UP000783686">
    <property type="component" value="Unassembled WGS sequence"/>
</dbReference>
<evidence type="ECO:0000313" key="3">
    <source>
        <dbReference type="EMBL" id="CAD5218568.1"/>
    </source>
</evidence>
<feature type="transmembrane region" description="Helical" evidence="2">
    <location>
        <begin position="42"/>
        <end position="64"/>
    </location>
</feature>
<dbReference type="GO" id="GO:0005783">
    <property type="term" value="C:endoplasmic reticulum"/>
    <property type="evidence" value="ECO:0007669"/>
    <property type="project" value="TreeGrafter"/>
</dbReference>
<dbReference type="Proteomes" id="UP000614601">
    <property type="component" value="Unassembled WGS sequence"/>
</dbReference>
<reference evidence="3" key="1">
    <citation type="submission" date="2020-09" db="EMBL/GenBank/DDBJ databases">
        <authorList>
            <person name="Kikuchi T."/>
        </authorList>
    </citation>
    <scope>NUCLEOTIDE SEQUENCE</scope>
    <source>
        <strain evidence="3">SH1</strain>
    </source>
</reference>
<dbReference type="Pfam" id="PF05024">
    <property type="entry name" value="Gpi1"/>
    <property type="match status" value="1"/>
</dbReference>
<feature type="transmembrane region" description="Helical" evidence="2">
    <location>
        <begin position="158"/>
        <end position="175"/>
    </location>
</feature>
<gene>
    <name evidence="3" type="ORF">BOKJ2_LOCUS7778</name>
</gene>
<dbReference type="EMBL" id="CAJFDH010000004">
    <property type="protein sequence ID" value="CAD5218568.1"/>
    <property type="molecule type" value="Genomic_DNA"/>
</dbReference>
<dbReference type="PANTHER" id="PTHR21329">
    <property type="entry name" value="PHOSPHATIDYLINOSITOL N-ACETYLGLUCOSAMINYLTRANSFERASE SUBUNIT Q-RELATED"/>
    <property type="match status" value="1"/>
</dbReference>
<organism evidence="3 4">
    <name type="scientific">Bursaphelenchus okinawaensis</name>
    <dbReference type="NCBI Taxonomy" id="465554"/>
    <lineage>
        <taxon>Eukaryota</taxon>
        <taxon>Metazoa</taxon>
        <taxon>Ecdysozoa</taxon>
        <taxon>Nematoda</taxon>
        <taxon>Chromadorea</taxon>
        <taxon>Rhabditida</taxon>
        <taxon>Tylenchina</taxon>
        <taxon>Tylenchomorpha</taxon>
        <taxon>Aphelenchoidea</taxon>
        <taxon>Aphelenchoididae</taxon>
        <taxon>Bursaphelenchus</taxon>
    </lineage>
</organism>
<keyword evidence="2" id="KW-1133">Transmembrane helix</keyword>
<evidence type="ECO:0000256" key="2">
    <source>
        <dbReference type="SAM" id="Phobius"/>
    </source>
</evidence>
<accession>A0A811KSG7</accession>
<dbReference type="GO" id="GO:0016020">
    <property type="term" value="C:membrane"/>
    <property type="evidence" value="ECO:0007669"/>
    <property type="project" value="InterPro"/>
</dbReference>
<evidence type="ECO:0000256" key="1">
    <source>
        <dbReference type="SAM" id="MobiDB-lite"/>
    </source>
</evidence>
<dbReference type="OrthoDB" id="70250at2759"/>
<feature type="region of interest" description="Disordered" evidence="1">
    <location>
        <begin position="280"/>
        <end position="329"/>
    </location>
</feature>
<dbReference type="GO" id="GO:0006506">
    <property type="term" value="P:GPI anchor biosynthetic process"/>
    <property type="evidence" value="ECO:0007669"/>
    <property type="project" value="InterPro"/>
</dbReference>
<feature type="compositionally biased region" description="Low complexity" evidence="1">
    <location>
        <begin position="283"/>
        <end position="292"/>
    </location>
</feature>
<name>A0A811KSG7_9BILA</name>
<keyword evidence="4" id="KW-1185">Reference proteome</keyword>